<dbReference type="Gene3D" id="3.40.50.1460">
    <property type="match status" value="1"/>
</dbReference>
<feature type="region of interest" description="Disordered" evidence="1">
    <location>
        <begin position="284"/>
        <end position="318"/>
    </location>
</feature>
<evidence type="ECO:0000256" key="2">
    <source>
        <dbReference type="SAM" id="Phobius"/>
    </source>
</evidence>
<evidence type="ECO:0000313" key="5">
    <source>
        <dbReference type="Proteomes" id="UP000217507"/>
    </source>
</evidence>
<sequence length="649" mass="71975">MANYWAIAIGVNQYQLFQPLLCAQADAEALKDFLVHQAGFVNQRCLLMTDTSPPIDDRSTYPTKENILLLLEDLAAACWQPEDHLWFFFSGYGVNYNGRDYLMPTEGDPKLVEETGIEMRSLMQSLQLANLNVLLLFDINRASASFGDIPVGKEIIELAEELQLSTILSCQPDQFSQESRELGHGIFTGALLSALRSGYGSNLGELEKYLGVLTPELSQHYWRPTQNPVAFIPFEEQAILPPVETTSNPEVELSAAVPSTLEPSEAEPIIFSEESFAVALTAPSLGESPRTTSKPPKFGKWEDSPRFETNGNGKSPTVTLDRQLFPINTDFPQLYQPPIPDEEETGGRFIPNAPQPYISRLPSNKPEPPLWRQFLLWGGGTMVVVALISIILLRNQARVLRARQQLPTVTSDSQIIQTPSTPRPVAKVAPLNRPKNQSTAQIAPISESKKRNQAVLDLAKMSLRQTQASDLSLAIATAKKIKPGEPLYEQAQENIKIWTRMILDLAEGRAKQRQYANAIAAAKLIPKDEALYPQAQTTISQWRSEAKQFLANQTLIDAANALIKQGQASTYNRAIEVAKRVPQGQPGFDLAQISINQWSEKILDLAKNRADQENFSAAIATATLVPEGTAVYEDAQEAIQKWEARKKSQ</sequence>
<reference evidence="4 5" key="1">
    <citation type="submission" date="2017-06" db="EMBL/GenBank/DDBJ databases">
        <title>Genome sequencing of cyanobaciteial culture collection at National Institute for Environmental Studies (NIES).</title>
        <authorList>
            <person name="Hirose Y."/>
            <person name="Shimura Y."/>
            <person name="Fujisawa T."/>
            <person name="Nakamura Y."/>
            <person name="Kawachi M."/>
        </authorList>
    </citation>
    <scope>NUCLEOTIDE SEQUENCE [LARGE SCALE GENOMIC DNA]</scope>
    <source>
        <strain evidence="4 5">NIES-23</strain>
    </source>
</reference>
<keyword evidence="2" id="KW-1133">Transmembrane helix</keyword>
<evidence type="ECO:0000256" key="1">
    <source>
        <dbReference type="SAM" id="MobiDB-lite"/>
    </source>
</evidence>
<dbReference type="GO" id="GO:0006508">
    <property type="term" value="P:proteolysis"/>
    <property type="evidence" value="ECO:0007669"/>
    <property type="project" value="InterPro"/>
</dbReference>
<feature type="transmembrane region" description="Helical" evidence="2">
    <location>
        <begin position="374"/>
        <end position="393"/>
    </location>
</feature>
<dbReference type="SUPFAM" id="SSF52129">
    <property type="entry name" value="Caspase-like"/>
    <property type="match status" value="1"/>
</dbReference>
<protein>
    <recommendedName>
        <fullName evidence="3">Peptidase C14 caspase domain-containing protein</fullName>
    </recommendedName>
</protein>
<gene>
    <name evidence="4" type="ORF">NIES23_20970</name>
</gene>
<feature type="domain" description="Peptidase C14 caspase" evidence="3">
    <location>
        <begin position="5"/>
        <end position="200"/>
    </location>
</feature>
<keyword evidence="2" id="KW-0812">Transmembrane</keyword>
<dbReference type="InterPro" id="IPR011600">
    <property type="entry name" value="Pept_C14_caspase"/>
</dbReference>
<dbReference type="SMR" id="A0A1Z4KK57"/>
<evidence type="ECO:0000259" key="3">
    <source>
        <dbReference type="Pfam" id="PF00656"/>
    </source>
</evidence>
<evidence type="ECO:0000313" key="4">
    <source>
        <dbReference type="EMBL" id="BAY69303.1"/>
    </source>
</evidence>
<proteinExistence type="predicted"/>
<dbReference type="Pfam" id="PF00656">
    <property type="entry name" value="Peptidase_C14"/>
    <property type="match status" value="1"/>
</dbReference>
<dbReference type="AlphaFoldDB" id="A0A1Z4KK57"/>
<dbReference type="InterPro" id="IPR029030">
    <property type="entry name" value="Caspase-like_dom_sf"/>
</dbReference>
<accession>A0A1Z4KK57</accession>
<dbReference type="Proteomes" id="UP000217507">
    <property type="component" value="Chromosome"/>
</dbReference>
<keyword evidence="2" id="KW-0472">Membrane</keyword>
<feature type="compositionally biased region" description="Polar residues" evidence="1">
    <location>
        <begin position="307"/>
        <end position="318"/>
    </location>
</feature>
<dbReference type="GO" id="GO:0004197">
    <property type="term" value="F:cysteine-type endopeptidase activity"/>
    <property type="evidence" value="ECO:0007669"/>
    <property type="project" value="InterPro"/>
</dbReference>
<dbReference type="EMBL" id="AP018216">
    <property type="protein sequence ID" value="BAY69303.1"/>
    <property type="molecule type" value="Genomic_DNA"/>
</dbReference>
<organism evidence="4 5">
    <name type="scientific">Trichormus variabilis NIES-23</name>
    <dbReference type="NCBI Taxonomy" id="1973479"/>
    <lineage>
        <taxon>Bacteria</taxon>
        <taxon>Bacillati</taxon>
        <taxon>Cyanobacteriota</taxon>
        <taxon>Cyanophyceae</taxon>
        <taxon>Nostocales</taxon>
        <taxon>Nostocaceae</taxon>
        <taxon>Trichormus</taxon>
    </lineage>
</organism>
<name>A0A1Z4KK57_ANAVA</name>